<dbReference type="OrthoDB" id="9815533at2"/>
<evidence type="ECO:0000256" key="3">
    <source>
        <dbReference type="ARBA" id="ARBA00022475"/>
    </source>
</evidence>
<dbReference type="Pfam" id="PF00528">
    <property type="entry name" value="BPD_transp_1"/>
    <property type="match status" value="1"/>
</dbReference>
<evidence type="ECO:0000256" key="6">
    <source>
        <dbReference type="ARBA" id="ARBA00022989"/>
    </source>
</evidence>
<dbReference type="Proteomes" id="UP000094412">
    <property type="component" value="Unassembled WGS sequence"/>
</dbReference>
<name>A0A1C2E3D3_9HYPH</name>
<dbReference type="InterPro" id="IPR000515">
    <property type="entry name" value="MetI-like"/>
</dbReference>
<dbReference type="AlphaFoldDB" id="A0A1C2E3D3"/>
<protein>
    <recommendedName>
        <fullName evidence="9">ABC transmembrane type-1 domain-containing protein</fullName>
    </recommendedName>
</protein>
<dbReference type="EMBL" id="MDEO01000028">
    <property type="protein sequence ID" value="OCX21522.1"/>
    <property type="molecule type" value="Genomic_DNA"/>
</dbReference>
<accession>A0A1C2E3D3</accession>
<comment type="subcellular location">
    <subcellularLocation>
        <location evidence="1">Cell inner membrane</location>
        <topology evidence="1">Multi-pass membrane protein</topology>
    </subcellularLocation>
    <subcellularLocation>
        <location evidence="8">Cell membrane</location>
        <topology evidence="8">Multi-pass membrane protein</topology>
    </subcellularLocation>
</comment>
<dbReference type="GO" id="GO:0055085">
    <property type="term" value="P:transmembrane transport"/>
    <property type="evidence" value="ECO:0007669"/>
    <property type="project" value="InterPro"/>
</dbReference>
<evidence type="ECO:0000313" key="10">
    <source>
        <dbReference type="EMBL" id="OCX21522.1"/>
    </source>
</evidence>
<keyword evidence="5 8" id="KW-0812">Transmembrane</keyword>
<dbReference type="CDD" id="cd06261">
    <property type="entry name" value="TM_PBP2"/>
    <property type="match status" value="1"/>
</dbReference>
<dbReference type="STRING" id="1566387.QV13_07675"/>
<feature type="transmembrane region" description="Helical" evidence="8">
    <location>
        <begin position="198"/>
        <end position="222"/>
    </location>
</feature>
<evidence type="ECO:0000313" key="11">
    <source>
        <dbReference type="Proteomes" id="UP000094412"/>
    </source>
</evidence>
<keyword evidence="4" id="KW-0997">Cell inner membrane</keyword>
<feature type="transmembrane region" description="Helical" evidence="8">
    <location>
        <begin position="21"/>
        <end position="46"/>
    </location>
</feature>
<evidence type="ECO:0000256" key="5">
    <source>
        <dbReference type="ARBA" id="ARBA00022692"/>
    </source>
</evidence>
<dbReference type="InterPro" id="IPR035906">
    <property type="entry name" value="MetI-like_sf"/>
</dbReference>
<feature type="transmembrane region" description="Helical" evidence="8">
    <location>
        <begin position="118"/>
        <end position="142"/>
    </location>
</feature>
<feature type="domain" description="ABC transmembrane type-1" evidence="9">
    <location>
        <begin position="80"/>
        <end position="274"/>
    </location>
</feature>
<evidence type="ECO:0000256" key="1">
    <source>
        <dbReference type="ARBA" id="ARBA00004429"/>
    </source>
</evidence>
<keyword evidence="11" id="KW-1185">Reference proteome</keyword>
<dbReference type="Gene3D" id="1.10.3720.10">
    <property type="entry name" value="MetI-like"/>
    <property type="match status" value="1"/>
</dbReference>
<comment type="similarity">
    <text evidence="8">Belongs to the binding-protein-dependent transport system permease family.</text>
</comment>
<dbReference type="SUPFAM" id="SSF161098">
    <property type="entry name" value="MetI-like"/>
    <property type="match status" value="1"/>
</dbReference>
<sequence>MVEAGVAAERITKHTGAEQKLLWTAGVLLAVCVAIYVLIPIVIAVVTSFSDGNLLRFPVTAWSVRWYRDFFSSPQYVDALFNSVVIAVGATALSTLAGTAAAWAITQHSMAGRKILSLLILLPLFMPGVVLGLGVAVTFGNVQIFGHDIFGSRFLVILSHALWGMPLVFMLMETAFISLDRSTLEASSDLGAGPHLTFFEIVLPEVSVALLSSALFAFVISINEFYMALFLTTRDTQTLPVLMWLALRSAGTPRLAVAAVILLTVVLLSLMVILFGYSRSLRTKKKLTVQ</sequence>
<dbReference type="PROSITE" id="PS50928">
    <property type="entry name" value="ABC_TM1"/>
    <property type="match status" value="1"/>
</dbReference>
<evidence type="ECO:0000256" key="4">
    <source>
        <dbReference type="ARBA" id="ARBA00022519"/>
    </source>
</evidence>
<dbReference type="PANTHER" id="PTHR43357">
    <property type="entry name" value="INNER MEMBRANE ABC TRANSPORTER PERMEASE PROTEIN YDCV"/>
    <property type="match status" value="1"/>
</dbReference>
<gene>
    <name evidence="10" type="ORF">QV13_07675</name>
</gene>
<keyword evidence="6 8" id="KW-1133">Transmembrane helix</keyword>
<dbReference type="PANTHER" id="PTHR43357:SF4">
    <property type="entry name" value="INNER MEMBRANE ABC TRANSPORTER PERMEASE PROTEIN YDCV"/>
    <property type="match status" value="1"/>
</dbReference>
<feature type="transmembrane region" description="Helical" evidence="8">
    <location>
        <begin position="79"/>
        <end position="106"/>
    </location>
</feature>
<keyword evidence="3" id="KW-1003">Cell membrane</keyword>
<proteinExistence type="inferred from homology"/>
<evidence type="ECO:0000256" key="7">
    <source>
        <dbReference type="ARBA" id="ARBA00023136"/>
    </source>
</evidence>
<comment type="caution">
    <text evidence="10">The sequence shown here is derived from an EMBL/GenBank/DDBJ whole genome shotgun (WGS) entry which is preliminary data.</text>
</comment>
<reference evidence="10 11" key="1">
    <citation type="submission" date="2016-08" db="EMBL/GenBank/DDBJ databases">
        <title>Whole genome sequence of Mesorhizobium sp. strain UASWS1009 isolated from industrial sewage.</title>
        <authorList>
            <person name="Crovadore J."/>
            <person name="Calmin G."/>
            <person name="Chablais R."/>
            <person name="Cochard B."/>
            <person name="Lefort F."/>
        </authorList>
    </citation>
    <scope>NUCLEOTIDE SEQUENCE [LARGE SCALE GENOMIC DNA]</scope>
    <source>
        <strain evidence="10 11">UASWS1009</strain>
    </source>
</reference>
<dbReference type="RefSeq" id="WP_065997306.1">
    <property type="nucleotide sequence ID" value="NZ_MDEO01000028.1"/>
</dbReference>
<organism evidence="10 11">
    <name type="scientific">Mesorhizobium hungaricum</name>
    <dbReference type="NCBI Taxonomy" id="1566387"/>
    <lineage>
        <taxon>Bacteria</taxon>
        <taxon>Pseudomonadati</taxon>
        <taxon>Pseudomonadota</taxon>
        <taxon>Alphaproteobacteria</taxon>
        <taxon>Hyphomicrobiales</taxon>
        <taxon>Phyllobacteriaceae</taxon>
        <taxon>Mesorhizobium</taxon>
    </lineage>
</organism>
<feature type="transmembrane region" description="Helical" evidence="8">
    <location>
        <begin position="255"/>
        <end position="277"/>
    </location>
</feature>
<dbReference type="GO" id="GO:0005886">
    <property type="term" value="C:plasma membrane"/>
    <property type="evidence" value="ECO:0007669"/>
    <property type="project" value="UniProtKB-SubCell"/>
</dbReference>
<evidence type="ECO:0000256" key="2">
    <source>
        <dbReference type="ARBA" id="ARBA00022448"/>
    </source>
</evidence>
<keyword evidence="2 8" id="KW-0813">Transport</keyword>
<evidence type="ECO:0000256" key="8">
    <source>
        <dbReference type="RuleBase" id="RU363032"/>
    </source>
</evidence>
<evidence type="ECO:0000259" key="9">
    <source>
        <dbReference type="PROSITE" id="PS50928"/>
    </source>
</evidence>
<feature type="transmembrane region" description="Helical" evidence="8">
    <location>
        <begin position="154"/>
        <end position="177"/>
    </location>
</feature>
<keyword evidence="7 8" id="KW-0472">Membrane</keyword>